<comment type="caution">
    <text evidence="9">The sequence shown here is derived from an EMBL/GenBank/DDBJ whole genome shotgun (WGS) entry which is preliminary data.</text>
</comment>
<accession>A0ABP4B1E1</accession>
<keyword evidence="5 8" id="KW-1133">Transmembrane helix</keyword>
<feature type="transmembrane region" description="Helical" evidence="8">
    <location>
        <begin position="360"/>
        <end position="381"/>
    </location>
</feature>
<evidence type="ECO:0000256" key="8">
    <source>
        <dbReference type="SAM" id="Phobius"/>
    </source>
</evidence>
<organism evidence="9 10">
    <name type="scientific">Nonomuraea longicatena</name>
    <dbReference type="NCBI Taxonomy" id="83682"/>
    <lineage>
        <taxon>Bacteria</taxon>
        <taxon>Bacillati</taxon>
        <taxon>Actinomycetota</taxon>
        <taxon>Actinomycetes</taxon>
        <taxon>Streptosporangiales</taxon>
        <taxon>Streptosporangiaceae</taxon>
        <taxon>Nonomuraea</taxon>
    </lineage>
</organism>
<feature type="transmembrane region" description="Helical" evidence="8">
    <location>
        <begin position="21"/>
        <end position="41"/>
    </location>
</feature>
<keyword evidence="6" id="KW-0406">Ion transport</keyword>
<keyword evidence="7 8" id="KW-0472">Membrane</keyword>
<reference evidence="10" key="1">
    <citation type="journal article" date="2019" name="Int. J. Syst. Evol. Microbiol.">
        <title>The Global Catalogue of Microorganisms (GCM) 10K type strain sequencing project: providing services to taxonomists for standard genome sequencing and annotation.</title>
        <authorList>
            <consortium name="The Broad Institute Genomics Platform"/>
            <consortium name="The Broad Institute Genome Sequencing Center for Infectious Disease"/>
            <person name="Wu L."/>
            <person name="Ma J."/>
        </authorList>
    </citation>
    <scope>NUCLEOTIDE SEQUENCE [LARGE SCALE GENOMIC DNA]</scope>
    <source>
        <strain evidence="10">JCM 11136</strain>
    </source>
</reference>
<keyword evidence="3" id="KW-1003">Cell membrane</keyword>
<dbReference type="EMBL" id="BAAAHQ010000036">
    <property type="protein sequence ID" value="GAA0944615.1"/>
    <property type="molecule type" value="Genomic_DNA"/>
</dbReference>
<keyword evidence="10" id="KW-1185">Reference proteome</keyword>
<feature type="transmembrane region" description="Helical" evidence="8">
    <location>
        <begin position="201"/>
        <end position="223"/>
    </location>
</feature>
<dbReference type="PANTHER" id="PTHR32024">
    <property type="entry name" value="TRK SYSTEM POTASSIUM UPTAKE PROTEIN TRKG-RELATED"/>
    <property type="match status" value="1"/>
</dbReference>
<keyword evidence="2" id="KW-0813">Transport</keyword>
<dbReference type="RefSeq" id="WP_343953349.1">
    <property type="nucleotide sequence ID" value="NZ_BAAAHQ010000036.1"/>
</dbReference>
<sequence>MTGLSRRSRWTSVLLSRFQHPAQLVVTSFGLLVVVGTVLLLQPIATTGRPADVVDALFTATSAVTVTGLAVVDTQAHWSVFGELVIAGLAQVGGLGIMTFATLFAVLVGRRVGLRFRLMAQAETSMLSMADVRVIARRVVVFSLTCEVVFAAVLAARWMIGYGEPFLRAVYYGVFHSIMAFNHAGFALWPDGLNRFVADPWISVTITLAVVVGGLGFPVVFELRRNWLRPRRWSIMTRLTVWISLALLAVGTLFLLVAEWDNAGTFGPLSEGDKLMAALFASSMTRSAGLNTVDVGQMHSSSWLFSDLLMFIGGGSASTAGGIKVTTFGVLAYVIWAELRGEPHVNIGNRRVSGAVQRQAIAITLISGMLVAASTYVLLVISPFGLDRVLFEVISAFTTTGLSTGITSQFSPVGLILLSLLMFVGRTGPLTLGWALALRERSRRYELPEERVIVG</sequence>
<gene>
    <name evidence="9" type="ORF">GCM10009560_58750</name>
</gene>
<evidence type="ECO:0000256" key="7">
    <source>
        <dbReference type="ARBA" id="ARBA00023136"/>
    </source>
</evidence>
<proteinExistence type="predicted"/>
<evidence type="ECO:0000256" key="3">
    <source>
        <dbReference type="ARBA" id="ARBA00022475"/>
    </source>
</evidence>
<evidence type="ECO:0000256" key="5">
    <source>
        <dbReference type="ARBA" id="ARBA00022989"/>
    </source>
</evidence>
<feature type="transmembrane region" description="Helical" evidence="8">
    <location>
        <begin position="135"/>
        <end position="157"/>
    </location>
</feature>
<feature type="transmembrane region" description="Helical" evidence="8">
    <location>
        <begin position="413"/>
        <end position="437"/>
    </location>
</feature>
<evidence type="ECO:0000256" key="6">
    <source>
        <dbReference type="ARBA" id="ARBA00023065"/>
    </source>
</evidence>
<keyword evidence="4 8" id="KW-0812">Transmembrane</keyword>
<feature type="transmembrane region" description="Helical" evidence="8">
    <location>
        <begin position="235"/>
        <end position="258"/>
    </location>
</feature>
<evidence type="ECO:0000313" key="9">
    <source>
        <dbReference type="EMBL" id="GAA0944615.1"/>
    </source>
</evidence>
<evidence type="ECO:0000256" key="4">
    <source>
        <dbReference type="ARBA" id="ARBA00022692"/>
    </source>
</evidence>
<dbReference type="PANTHER" id="PTHR32024:SF1">
    <property type="entry name" value="KTR SYSTEM POTASSIUM UPTAKE PROTEIN B"/>
    <property type="match status" value="1"/>
</dbReference>
<evidence type="ECO:0000313" key="10">
    <source>
        <dbReference type="Proteomes" id="UP001501578"/>
    </source>
</evidence>
<dbReference type="InterPro" id="IPR003445">
    <property type="entry name" value="Cat_transpt"/>
</dbReference>
<dbReference type="Proteomes" id="UP001501578">
    <property type="component" value="Unassembled WGS sequence"/>
</dbReference>
<comment type="subcellular location">
    <subcellularLocation>
        <location evidence="1">Cell membrane</location>
        <topology evidence="1">Multi-pass membrane protein</topology>
    </subcellularLocation>
</comment>
<evidence type="ECO:0000256" key="1">
    <source>
        <dbReference type="ARBA" id="ARBA00004651"/>
    </source>
</evidence>
<evidence type="ECO:0000256" key="2">
    <source>
        <dbReference type="ARBA" id="ARBA00022448"/>
    </source>
</evidence>
<feature type="transmembrane region" description="Helical" evidence="8">
    <location>
        <begin position="84"/>
        <end position="109"/>
    </location>
</feature>
<dbReference type="Pfam" id="PF02386">
    <property type="entry name" value="TrkH"/>
    <property type="match status" value="1"/>
</dbReference>
<feature type="transmembrane region" description="Helical" evidence="8">
    <location>
        <begin position="308"/>
        <end position="339"/>
    </location>
</feature>
<name>A0ABP4B1E1_9ACTN</name>
<protein>
    <submittedName>
        <fullName evidence="9">Potassium transporter TrkG</fullName>
    </submittedName>
</protein>